<dbReference type="AlphaFoldDB" id="R3TZN7"/>
<protein>
    <submittedName>
        <fullName evidence="1">Uncharacterized protein</fullName>
    </submittedName>
</protein>
<gene>
    <name evidence="1" type="ORF">UC3_00763</name>
</gene>
<dbReference type="Gene3D" id="1.10.10.10">
    <property type="entry name" value="Winged helix-like DNA-binding domain superfamily/Winged helix DNA-binding domain"/>
    <property type="match status" value="1"/>
</dbReference>
<organism evidence="1 2">
    <name type="scientific">Enterococcus phoeniculicola ATCC BAA-412</name>
    <dbReference type="NCBI Taxonomy" id="1158610"/>
    <lineage>
        <taxon>Bacteria</taxon>
        <taxon>Bacillati</taxon>
        <taxon>Bacillota</taxon>
        <taxon>Bacilli</taxon>
        <taxon>Lactobacillales</taxon>
        <taxon>Enterococcaceae</taxon>
        <taxon>Enterococcus</taxon>
    </lineage>
</organism>
<dbReference type="InterPro" id="IPR036388">
    <property type="entry name" value="WH-like_DNA-bd_sf"/>
</dbReference>
<dbReference type="Proteomes" id="UP000013785">
    <property type="component" value="Unassembled WGS sequence"/>
</dbReference>
<evidence type="ECO:0000313" key="2">
    <source>
        <dbReference type="Proteomes" id="UP000013785"/>
    </source>
</evidence>
<proteinExistence type="predicted"/>
<dbReference type="EMBL" id="AJAT01000010">
    <property type="protein sequence ID" value="EOL46643.1"/>
    <property type="molecule type" value="Genomic_DNA"/>
</dbReference>
<sequence length="161" mass="18540">MSNEKTKNFNQMLHENKGMPKLQLIIDKKSIEKYGGNRMFFAPPSWYDLQMKRVPTGQVITTGELRQFFATQNDADFTDPITAGIFISIAAWASYQRETDLTPYWRTLKANGELHPKYPGGIEAQIKLLEAEGHTIRRRGRKNFKYYVENSQASLFDLSAN</sequence>
<accession>R3TZN7</accession>
<dbReference type="OrthoDB" id="1796440at2"/>
<dbReference type="PATRIC" id="fig|1158610.3.peg.741"/>
<dbReference type="STRING" id="154621.RV11_GL001737"/>
<dbReference type="HOGENOM" id="CLU_116217_0_0_9"/>
<name>R3TZN7_9ENTE</name>
<reference evidence="1 2" key="1">
    <citation type="submission" date="2013-02" db="EMBL/GenBank/DDBJ databases">
        <title>The Genome Sequence of Enterococcus phoeniculicola BAA-412.</title>
        <authorList>
            <consortium name="The Broad Institute Genome Sequencing Platform"/>
            <consortium name="The Broad Institute Genome Sequencing Center for Infectious Disease"/>
            <person name="Earl A.M."/>
            <person name="Gilmore M.S."/>
            <person name="Lebreton F."/>
            <person name="Walker B."/>
            <person name="Young S.K."/>
            <person name="Zeng Q."/>
            <person name="Gargeya S."/>
            <person name="Fitzgerald M."/>
            <person name="Haas B."/>
            <person name="Abouelleil A."/>
            <person name="Alvarado L."/>
            <person name="Arachchi H.M."/>
            <person name="Berlin A.M."/>
            <person name="Chapman S.B."/>
            <person name="Dewar J."/>
            <person name="Goldberg J."/>
            <person name="Griggs A."/>
            <person name="Gujja S."/>
            <person name="Hansen M."/>
            <person name="Howarth C."/>
            <person name="Imamovic A."/>
            <person name="Larimer J."/>
            <person name="McCowan C."/>
            <person name="Murphy C."/>
            <person name="Neiman D."/>
            <person name="Pearson M."/>
            <person name="Priest M."/>
            <person name="Roberts A."/>
            <person name="Saif S."/>
            <person name="Shea T."/>
            <person name="Sisk P."/>
            <person name="Sykes S."/>
            <person name="Wortman J."/>
            <person name="Nusbaum C."/>
            <person name="Birren B."/>
        </authorList>
    </citation>
    <scope>NUCLEOTIDE SEQUENCE [LARGE SCALE GENOMIC DNA]</scope>
    <source>
        <strain evidence="1 2">ATCC BAA-412</strain>
    </source>
</reference>
<comment type="caution">
    <text evidence="1">The sequence shown here is derived from an EMBL/GenBank/DDBJ whole genome shotgun (WGS) entry which is preliminary data.</text>
</comment>
<keyword evidence="2" id="KW-1185">Reference proteome</keyword>
<dbReference type="eggNOG" id="COG3695">
    <property type="taxonomic scope" value="Bacteria"/>
</dbReference>
<evidence type="ECO:0000313" key="1">
    <source>
        <dbReference type="EMBL" id="EOL46643.1"/>
    </source>
</evidence>
<dbReference type="RefSeq" id="WP_010767436.1">
    <property type="nucleotide sequence ID" value="NZ_ASWE01000002.1"/>
</dbReference>